<accession>A0A7W9FC85</accession>
<dbReference type="AlphaFoldDB" id="A0A7W9FC85"/>
<dbReference type="InterPro" id="IPR002734">
    <property type="entry name" value="RibDG_C"/>
</dbReference>
<dbReference type="InterPro" id="IPR024072">
    <property type="entry name" value="DHFR-like_dom_sf"/>
</dbReference>
<dbReference type="Pfam" id="PF01872">
    <property type="entry name" value="RibD_C"/>
    <property type="match status" value="1"/>
</dbReference>
<dbReference type="InterPro" id="IPR050765">
    <property type="entry name" value="Riboflavin_Biosynth_HTPR"/>
</dbReference>
<protein>
    <submittedName>
        <fullName evidence="2">Dihydrofolate reductase</fullName>
    </submittedName>
</protein>
<sequence>MATHYFTASSLDGFIATPDHSLDWLLKQDVDPDGPMAYQLFEKTIGALAMGASTYQWVLDHEEARWPYGRPVWVFTHRDLPVPDGANVRLTRSPIREVHAAMAAAADGADLWVVGGGDLAGQFADEDLLDEVWVQFAPVTLGGGAPLLPRALDLELVDVARNRDFLCGRYRVSRLTPNAK</sequence>
<gene>
    <name evidence="2" type="ORF">HD600_002434</name>
</gene>
<evidence type="ECO:0000313" key="2">
    <source>
        <dbReference type="EMBL" id="MBB5743937.1"/>
    </source>
</evidence>
<dbReference type="PANTHER" id="PTHR38011:SF11">
    <property type="entry name" value="2,5-DIAMINO-6-RIBOSYLAMINO-4(3H)-PYRIMIDINONE 5'-PHOSPHATE REDUCTASE"/>
    <property type="match status" value="1"/>
</dbReference>
<dbReference type="EMBL" id="JACHMU010000001">
    <property type="protein sequence ID" value="MBB5743937.1"/>
    <property type="molecule type" value="Genomic_DNA"/>
</dbReference>
<dbReference type="RefSeq" id="WP_184283934.1">
    <property type="nucleotide sequence ID" value="NZ_BAAAPG010000001.1"/>
</dbReference>
<comment type="caution">
    <text evidence="2">The sequence shown here is derived from an EMBL/GenBank/DDBJ whole genome shotgun (WGS) entry which is preliminary data.</text>
</comment>
<dbReference type="Gene3D" id="3.40.430.10">
    <property type="entry name" value="Dihydrofolate Reductase, subunit A"/>
    <property type="match status" value="1"/>
</dbReference>
<feature type="domain" description="Bacterial bifunctional deaminase-reductase C-terminal" evidence="1">
    <location>
        <begin position="6"/>
        <end position="148"/>
    </location>
</feature>
<dbReference type="Proteomes" id="UP000517712">
    <property type="component" value="Unassembled WGS sequence"/>
</dbReference>
<reference evidence="2 3" key="1">
    <citation type="submission" date="2020-08" db="EMBL/GenBank/DDBJ databases">
        <title>Sequencing the genomes of 1000 actinobacteria strains.</title>
        <authorList>
            <person name="Klenk H.-P."/>
        </authorList>
    </citation>
    <scope>NUCLEOTIDE SEQUENCE [LARGE SCALE GENOMIC DNA]</scope>
    <source>
        <strain evidence="2 3">DSM 24823</strain>
    </source>
</reference>
<dbReference type="SUPFAM" id="SSF53597">
    <property type="entry name" value="Dihydrofolate reductase-like"/>
    <property type="match status" value="1"/>
</dbReference>
<dbReference type="GO" id="GO:0009231">
    <property type="term" value="P:riboflavin biosynthetic process"/>
    <property type="evidence" value="ECO:0007669"/>
    <property type="project" value="InterPro"/>
</dbReference>
<name>A0A7W9FC85_9MICO</name>
<dbReference type="GO" id="GO:0008703">
    <property type="term" value="F:5-amino-6-(5-phosphoribosylamino)uracil reductase activity"/>
    <property type="evidence" value="ECO:0007669"/>
    <property type="project" value="InterPro"/>
</dbReference>
<dbReference type="PANTHER" id="PTHR38011">
    <property type="entry name" value="DIHYDROFOLATE REDUCTASE FAMILY PROTEIN (AFU_ORTHOLOGUE AFUA_8G06820)"/>
    <property type="match status" value="1"/>
</dbReference>
<proteinExistence type="predicted"/>
<evidence type="ECO:0000313" key="3">
    <source>
        <dbReference type="Proteomes" id="UP000517712"/>
    </source>
</evidence>
<evidence type="ECO:0000259" key="1">
    <source>
        <dbReference type="Pfam" id="PF01872"/>
    </source>
</evidence>
<keyword evidence="3" id="KW-1185">Reference proteome</keyword>
<organism evidence="2 3">
    <name type="scientific">Microbacterium ginsengiterrae</name>
    <dbReference type="NCBI Taxonomy" id="546115"/>
    <lineage>
        <taxon>Bacteria</taxon>
        <taxon>Bacillati</taxon>
        <taxon>Actinomycetota</taxon>
        <taxon>Actinomycetes</taxon>
        <taxon>Micrococcales</taxon>
        <taxon>Microbacteriaceae</taxon>
        <taxon>Microbacterium</taxon>
    </lineage>
</organism>